<reference evidence="2" key="2">
    <citation type="journal article" date="2021" name="Front. Microbiol.">
        <title>Comprehensive Comparative Genomics and Phenotyping of Methylobacterium Species.</title>
        <authorList>
            <person name="Alessa O."/>
            <person name="Ogura Y."/>
            <person name="Fujitani Y."/>
            <person name="Takami H."/>
            <person name="Hayashi T."/>
            <person name="Sahin N."/>
            <person name="Tani A."/>
        </authorList>
    </citation>
    <scope>NUCLEOTIDE SEQUENCE</scope>
    <source>
        <strain evidence="2">DSM 22415</strain>
    </source>
</reference>
<dbReference type="AlphaFoldDB" id="A0A564G0Y6"/>
<dbReference type="Proteomes" id="UP001055303">
    <property type="component" value="Unassembled WGS sequence"/>
</dbReference>
<dbReference type="InterPro" id="IPR006626">
    <property type="entry name" value="PbH1"/>
</dbReference>
<evidence type="ECO:0000313" key="5">
    <source>
        <dbReference type="Proteomes" id="UP001055303"/>
    </source>
</evidence>
<sequence length="871" mass="88224">MHILRLVAAASAAAFIATPAPADQTLPQGRILEGATGCGDILFGALKFGRKDCATQKLILQPDAITGDASGASVTADGAETSRSEAARAADTINAKDYATFAGAVGKAQATGKPLRLPAGAYSHTSGGFLTVTADLIVEPGAVITCGSGNLGLNGSITAPPTQIFAPGCTPSLYGNSKVSWAYPEWWGARGDSNLTPGHGTDNAVPLQSAIDSGVAGLQLCGNCSYRYTTTLKAARMNFAMKGVDRTVTRLAFDDATGAADAIVIDGSTSTVGGITITNLDLFPLRPAKGSVAAATPVAGGLGYAVNEVITLAGGTCATQPRLKVTSVDAGAVTGVSVETPGACTKRPLQSASMTTVPANLQASTTGSGKGATFDLRMRGPAGVHIRDAYIIRLAHNFMGGANGWDGVFIEQAQTTSTGKIYISDNIIQNMGNNGVGIWGPNNEPAHFVGDVLVDSRNYIQHAGHAGVEARGNVGGVFVFDNEIYGNPWGIFWDGIVANGSNKIRANDIDSNHLGTFLKNYHASHLQQNWFASGGPVICTLCAGIVADGNAFVGKGTPGSAMSQLWLNGVSNWNGAGSMFNGVVAPVQIGSYGATPSRFLNFTGSTHANASGAFATLSGSSTTGLTVGVQMDDAAGPAISGAGSKLTILGTQDATNNVVTTHSAVLWGGSNVIYQDYSSAGGNGNAVNGYAATAFGQLNTVGGPFSFVRGANAGDDNLYGADCFASGTSSVTGGAMACEHVLRATSAGTGATRLTADGAAAGAANCINLPNGSHSQMEIRISGRDTTANGVFADWASTGVAALDRGANAAATIYSGSFATATAAQASGGAGRTAMAQVSADTVNGCLNVSVTAPNRNAWRWVATVRRLKMQ</sequence>
<evidence type="ECO:0000256" key="1">
    <source>
        <dbReference type="SAM" id="SignalP"/>
    </source>
</evidence>
<dbReference type="SUPFAM" id="SSF51126">
    <property type="entry name" value="Pectin lyase-like"/>
    <property type="match status" value="1"/>
</dbReference>
<feature type="chain" id="PRO_5021887787" description="Right handed beta helix domain-containing protein" evidence="1">
    <location>
        <begin position="23"/>
        <end position="871"/>
    </location>
</feature>
<keyword evidence="1" id="KW-0732">Signal</keyword>
<evidence type="ECO:0008006" key="6">
    <source>
        <dbReference type="Google" id="ProtNLM"/>
    </source>
</evidence>
<gene>
    <name evidence="2" type="ORF">IFDJLNFL_3330</name>
    <name evidence="3" type="ORF">MTDSW087_03615</name>
</gene>
<accession>A0A564G0Y6</accession>
<evidence type="ECO:0000313" key="3">
    <source>
        <dbReference type="EMBL" id="VUF13907.1"/>
    </source>
</evidence>
<evidence type="ECO:0000313" key="4">
    <source>
        <dbReference type="Proteomes" id="UP000401717"/>
    </source>
</evidence>
<dbReference type="OrthoDB" id="8445896at2"/>
<protein>
    <recommendedName>
        <fullName evidence="6">Right handed beta helix domain-containing protein</fullName>
    </recommendedName>
</protein>
<feature type="signal peptide" evidence="1">
    <location>
        <begin position="1"/>
        <end position="22"/>
    </location>
</feature>
<dbReference type="RefSeq" id="WP_144766249.1">
    <property type="nucleotide sequence ID" value="NZ_BPQI01000100.1"/>
</dbReference>
<dbReference type="SMART" id="SM00710">
    <property type="entry name" value="PbH1"/>
    <property type="match status" value="4"/>
</dbReference>
<reference evidence="2" key="3">
    <citation type="submission" date="2021-08" db="EMBL/GenBank/DDBJ databases">
        <authorList>
            <person name="Tani A."/>
            <person name="Ola A."/>
            <person name="Ogura Y."/>
            <person name="Katsura K."/>
            <person name="Hayashi T."/>
        </authorList>
    </citation>
    <scope>NUCLEOTIDE SEQUENCE</scope>
    <source>
        <strain evidence="2">DSM 22415</strain>
    </source>
</reference>
<dbReference type="InterPro" id="IPR011049">
    <property type="entry name" value="Serralysin-like_metalloprot_C"/>
</dbReference>
<dbReference type="Gene3D" id="2.150.10.10">
    <property type="entry name" value="Serralysin-like metalloprotease, C-terminal"/>
    <property type="match status" value="1"/>
</dbReference>
<dbReference type="Proteomes" id="UP000401717">
    <property type="component" value="Unassembled WGS sequence"/>
</dbReference>
<evidence type="ECO:0000313" key="2">
    <source>
        <dbReference type="EMBL" id="GJD57429.1"/>
    </source>
</evidence>
<organism evidence="3 4">
    <name type="scientific">Methylobacterium dankookense</name>
    <dbReference type="NCBI Taxonomy" id="560405"/>
    <lineage>
        <taxon>Bacteria</taxon>
        <taxon>Pseudomonadati</taxon>
        <taxon>Pseudomonadota</taxon>
        <taxon>Alphaproteobacteria</taxon>
        <taxon>Hyphomicrobiales</taxon>
        <taxon>Methylobacteriaceae</taxon>
        <taxon>Methylobacterium</taxon>
    </lineage>
</organism>
<reference evidence="3 4" key="1">
    <citation type="submission" date="2019-06" db="EMBL/GenBank/DDBJ databases">
        <authorList>
            <person name="Rodrigo-Torres L."/>
            <person name="Arahal R. D."/>
            <person name="Lucena T."/>
        </authorList>
    </citation>
    <scope>NUCLEOTIDE SEQUENCE [LARGE SCALE GENOMIC DNA]</scope>
    <source>
        <strain evidence="3 4">SW08-7</strain>
    </source>
</reference>
<dbReference type="EMBL" id="CABFVH010000025">
    <property type="protein sequence ID" value="VUF13907.1"/>
    <property type="molecule type" value="Genomic_DNA"/>
</dbReference>
<proteinExistence type="predicted"/>
<keyword evidence="5" id="KW-1185">Reference proteome</keyword>
<name>A0A564G0Y6_9HYPH</name>
<dbReference type="EMBL" id="BPQI01000100">
    <property type="protein sequence ID" value="GJD57429.1"/>
    <property type="molecule type" value="Genomic_DNA"/>
</dbReference>
<dbReference type="InterPro" id="IPR011050">
    <property type="entry name" value="Pectin_lyase_fold/virulence"/>
</dbReference>